<proteinExistence type="predicted"/>
<organism evidence="2 3">
    <name type="scientific">Ascobolus immersus RN42</name>
    <dbReference type="NCBI Taxonomy" id="1160509"/>
    <lineage>
        <taxon>Eukaryota</taxon>
        <taxon>Fungi</taxon>
        <taxon>Dikarya</taxon>
        <taxon>Ascomycota</taxon>
        <taxon>Pezizomycotina</taxon>
        <taxon>Pezizomycetes</taxon>
        <taxon>Pezizales</taxon>
        <taxon>Ascobolaceae</taxon>
        <taxon>Ascobolus</taxon>
    </lineage>
</organism>
<name>A0A3N4HX56_ASCIM</name>
<feature type="compositionally biased region" description="Basic and acidic residues" evidence="1">
    <location>
        <begin position="150"/>
        <end position="166"/>
    </location>
</feature>
<feature type="compositionally biased region" description="Basic and acidic residues" evidence="1">
    <location>
        <begin position="247"/>
        <end position="258"/>
    </location>
</feature>
<feature type="compositionally biased region" description="Basic and acidic residues" evidence="1">
    <location>
        <begin position="266"/>
        <end position="281"/>
    </location>
</feature>
<dbReference type="AlphaFoldDB" id="A0A3N4HX56"/>
<feature type="compositionally biased region" description="Polar residues" evidence="1">
    <location>
        <begin position="73"/>
        <end position="83"/>
    </location>
</feature>
<evidence type="ECO:0000313" key="3">
    <source>
        <dbReference type="Proteomes" id="UP000275078"/>
    </source>
</evidence>
<feature type="compositionally biased region" description="Basic and acidic residues" evidence="1">
    <location>
        <begin position="1"/>
        <end position="20"/>
    </location>
</feature>
<keyword evidence="3" id="KW-1185">Reference proteome</keyword>
<feature type="compositionally biased region" description="Low complexity" evidence="1">
    <location>
        <begin position="167"/>
        <end position="176"/>
    </location>
</feature>
<reference evidence="2 3" key="1">
    <citation type="journal article" date="2018" name="Nat. Ecol. Evol.">
        <title>Pezizomycetes genomes reveal the molecular basis of ectomycorrhizal truffle lifestyle.</title>
        <authorList>
            <person name="Murat C."/>
            <person name="Payen T."/>
            <person name="Noel B."/>
            <person name="Kuo A."/>
            <person name="Morin E."/>
            <person name="Chen J."/>
            <person name="Kohler A."/>
            <person name="Krizsan K."/>
            <person name="Balestrini R."/>
            <person name="Da Silva C."/>
            <person name="Montanini B."/>
            <person name="Hainaut M."/>
            <person name="Levati E."/>
            <person name="Barry K.W."/>
            <person name="Belfiori B."/>
            <person name="Cichocki N."/>
            <person name="Clum A."/>
            <person name="Dockter R.B."/>
            <person name="Fauchery L."/>
            <person name="Guy J."/>
            <person name="Iotti M."/>
            <person name="Le Tacon F."/>
            <person name="Lindquist E.A."/>
            <person name="Lipzen A."/>
            <person name="Malagnac F."/>
            <person name="Mello A."/>
            <person name="Molinier V."/>
            <person name="Miyauchi S."/>
            <person name="Poulain J."/>
            <person name="Riccioni C."/>
            <person name="Rubini A."/>
            <person name="Sitrit Y."/>
            <person name="Splivallo R."/>
            <person name="Traeger S."/>
            <person name="Wang M."/>
            <person name="Zifcakova L."/>
            <person name="Wipf D."/>
            <person name="Zambonelli A."/>
            <person name="Paolocci F."/>
            <person name="Nowrousian M."/>
            <person name="Ottonello S."/>
            <person name="Baldrian P."/>
            <person name="Spatafora J.W."/>
            <person name="Henrissat B."/>
            <person name="Nagy L.G."/>
            <person name="Aury J.M."/>
            <person name="Wincker P."/>
            <person name="Grigoriev I.V."/>
            <person name="Bonfante P."/>
            <person name="Martin F.M."/>
        </authorList>
    </citation>
    <scope>NUCLEOTIDE SEQUENCE [LARGE SCALE GENOMIC DNA]</scope>
    <source>
        <strain evidence="2 3">RN42</strain>
    </source>
</reference>
<accession>A0A3N4HX56</accession>
<dbReference type="Proteomes" id="UP000275078">
    <property type="component" value="Unassembled WGS sequence"/>
</dbReference>
<gene>
    <name evidence="2" type="ORF">BJ508DRAFT_182676</name>
</gene>
<feature type="region of interest" description="Disordered" evidence="1">
    <location>
        <begin position="1"/>
        <end position="339"/>
    </location>
</feature>
<feature type="compositionally biased region" description="Basic and acidic residues" evidence="1">
    <location>
        <begin position="230"/>
        <end position="240"/>
    </location>
</feature>
<feature type="compositionally biased region" description="Basic and acidic residues" evidence="1">
    <location>
        <begin position="291"/>
        <end position="312"/>
    </location>
</feature>
<evidence type="ECO:0000313" key="2">
    <source>
        <dbReference type="EMBL" id="RPA76551.1"/>
    </source>
</evidence>
<feature type="compositionally biased region" description="Basic and acidic residues" evidence="1">
    <location>
        <begin position="129"/>
        <end position="141"/>
    </location>
</feature>
<feature type="compositionally biased region" description="Basic residues" evidence="1">
    <location>
        <begin position="35"/>
        <end position="45"/>
    </location>
</feature>
<protein>
    <submittedName>
        <fullName evidence="2">Uncharacterized protein</fullName>
    </submittedName>
</protein>
<evidence type="ECO:0000256" key="1">
    <source>
        <dbReference type="SAM" id="MobiDB-lite"/>
    </source>
</evidence>
<sequence>MQRQETMKSEKAAIEREQRKPSRSRSGKHDSAKPTRPKSEHHKSRRGETTAKKPVTVEQARHRHVSHYPVHETYQQAQPSTGRASKRDTPIYDPTSSSSSSDSAERREKTSTSARAGKRSNISPPYPLSDRERKATGRHPENASPLFHSSADRSCCHRTPCRHDKAPSSSKASKPKQPTVDPTTASSKPHRQRTSGGHDSGYDEGSPSSRREHKSRTGIPKPTKGRSERRHVAFADDEITKSAGNADSKRHGRVEFRSEQPSCSIRRSEKKEKEPRSEKHSSSSKRHHSEKRSSASRQDDSTKKETKPEKRQRSAKSIFPDEFTAINEILEEMPPAGRE</sequence>
<dbReference type="EMBL" id="ML119742">
    <property type="protein sequence ID" value="RPA76551.1"/>
    <property type="molecule type" value="Genomic_DNA"/>
</dbReference>